<name>Q5YFF9_9VIRU</name>
<dbReference type="RefSeq" id="YP_164201.1">
    <property type="nucleotide sequence ID" value="NC_006549.1"/>
</dbReference>
<organism evidence="3 4">
    <name type="scientific">Singapore grouper iridovirus</name>
    <dbReference type="NCBI Taxonomy" id="262968"/>
    <lineage>
        <taxon>Viruses</taxon>
        <taxon>Varidnaviria</taxon>
        <taxon>Bamfordvirae</taxon>
        <taxon>Nucleocytoviricota</taxon>
        <taxon>Megaviricetes</taxon>
        <taxon>Pimascovirales</taxon>
        <taxon>Pimascovirales incertae sedis</taxon>
        <taxon>Iridoviridae</taxon>
        <taxon>Alphairidovirinae</taxon>
        <taxon>Ranavirus</taxon>
        <taxon>Ranavirus epinephelus1</taxon>
    </lineage>
</organism>
<evidence type="ECO:0000313" key="4">
    <source>
        <dbReference type="Proteomes" id="UP000172127"/>
    </source>
</evidence>
<accession>Q5YFF9</accession>
<keyword evidence="2" id="KW-0472">Membrane</keyword>
<feature type="region of interest" description="Disordered" evidence="1">
    <location>
        <begin position="80"/>
        <end position="115"/>
    </location>
</feature>
<dbReference type="KEGG" id="vg:3197063"/>
<evidence type="ECO:0000256" key="2">
    <source>
        <dbReference type="SAM" id="Phobius"/>
    </source>
</evidence>
<feature type="compositionally biased region" description="Polar residues" evidence="1">
    <location>
        <begin position="226"/>
        <end position="247"/>
    </location>
</feature>
<feature type="region of interest" description="Disordered" evidence="1">
    <location>
        <begin position="226"/>
        <end position="249"/>
    </location>
</feature>
<dbReference type="Proteomes" id="UP000172127">
    <property type="component" value="Segment"/>
</dbReference>
<gene>
    <name evidence="3" type="ORF">ORF106R</name>
</gene>
<keyword evidence="2" id="KW-0812">Transmembrane</keyword>
<feature type="compositionally biased region" description="Polar residues" evidence="1">
    <location>
        <begin position="106"/>
        <end position="115"/>
    </location>
</feature>
<dbReference type="EMBL" id="AY521625">
    <property type="protein sequence ID" value="AAS18121.1"/>
    <property type="molecule type" value="Genomic_DNA"/>
</dbReference>
<sequence>MRAAQASSAGRQSTYPAENGLHVSHLLTINCTLSVNSAAASSPYSKYSNFMIVFKIFLVTCPLTILPAVMTASLHFKLKSRGSNSSNKPKGDVASAAGPVEASHPSIPNASNKQHALSSRGLGSRFILMRCAPSTASCTNTTSADGPRVLIMTLRGAINVNVSAMAWGPCGKYRLPSSPSKSMLKPAVTDRLSRMVFPGSRFTLIPSIELRCRVGCLLRATESPSSKTRSTVIPGSNLGHSNSSPRSFTRPVTWHRTTTFFRAAVLAGCVTLPSSLPHSVSM</sequence>
<feature type="transmembrane region" description="Helical" evidence="2">
    <location>
        <begin position="52"/>
        <end position="76"/>
    </location>
</feature>
<evidence type="ECO:0000313" key="3">
    <source>
        <dbReference type="EMBL" id="AAS18121.1"/>
    </source>
</evidence>
<reference evidence="3 4" key="1">
    <citation type="journal article" date="2004" name="J. Virol.">
        <title>Functional genomics analysis of Singapore grouper iridovirus: complete sequence determination and proteomic analysis.</title>
        <authorList>
            <person name="Song W.J."/>
            <person name="Qin Q.W."/>
            <person name="Qiu J."/>
            <person name="Huang C.H."/>
            <person name="Wang F."/>
            <person name="Hew C.L."/>
        </authorList>
    </citation>
    <scope>NUCLEOTIDE SEQUENCE [LARGE SCALE GENOMIC DNA]</scope>
</reference>
<dbReference type="GeneID" id="3197063"/>
<keyword evidence="2" id="KW-1133">Transmembrane helix</keyword>
<proteinExistence type="predicted"/>
<evidence type="ECO:0000256" key="1">
    <source>
        <dbReference type="SAM" id="MobiDB-lite"/>
    </source>
</evidence>
<protein>
    <submittedName>
        <fullName evidence="3">Uncharacterized protein</fullName>
    </submittedName>
</protein>
<keyword evidence="4" id="KW-1185">Reference proteome</keyword>